<gene>
    <name evidence="2" type="ORF">TA5114_00139</name>
</gene>
<dbReference type="STRING" id="1715691.TA5113_00764"/>
<evidence type="ECO:0000313" key="2">
    <source>
        <dbReference type="EMBL" id="CUK24356.1"/>
    </source>
</evidence>
<proteinExistence type="predicted"/>
<feature type="region of interest" description="Disordered" evidence="1">
    <location>
        <begin position="33"/>
        <end position="68"/>
    </location>
</feature>
<organism evidence="2 3">
    <name type="scientific">Cognatishimia activa</name>
    <dbReference type="NCBI Taxonomy" id="1715691"/>
    <lineage>
        <taxon>Bacteria</taxon>
        <taxon>Pseudomonadati</taxon>
        <taxon>Pseudomonadota</taxon>
        <taxon>Alphaproteobacteria</taxon>
        <taxon>Rhodobacterales</taxon>
        <taxon>Paracoccaceae</taxon>
        <taxon>Cognatishimia</taxon>
    </lineage>
</organism>
<name>A0A0P1J2F3_9RHOB</name>
<dbReference type="AlphaFoldDB" id="A0A0P1J2F3"/>
<evidence type="ECO:0008006" key="4">
    <source>
        <dbReference type="Google" id="ProtNLM"/>
    </source>
</evidence>
<dbReference type="PROSITE" id="PS51257">
    <property type="entry name" value="PROKAR_LIPOPROTEIN"/>
    <property type="match status" value="1"/>
</dbReference>
<dbReference type="EMBL" id="CYUE01000002">
    <property type="protein sequence ID" value="CUK24356.1"/>
    <property type="molecule type" value="Genomic_DNA"/>
</dbReference>
<dbReference type="OrthoDB" id="7876689at2"/>
<accession>A0A0P1J2F3</accession>
<sequence length="171" mass="18372">MRASRVVIIGFALLVSACANERGIRVLSSDDAGPDEFSIIPSKPLTQPESYASLPTPTPGGSNLTDQDPLNDVNVALGGRAQPTPEPGTFASADGALVNYAARNGSGAGIREQLAEDDEKVRGRFARFTGWRLANPDRYNEVYRFYHLNAYAELARWRAAGVETPTAPPPN</sequence>
<reference evidence="3" key="1">
    <citation type="submission" date="2015-09" db="EMBL/GenBank/DDBJ databases">
        <authorList>
            <person name="Rodrigo-Torres Lidia"/>
            <person name="Arahal R.David."/>
        </authorList>
    </citation>
    <scope>NUCLEOTIDE SEQUENCE [LARGE SCALE GENOMIC DNA]</scope>
    <source>
        <strain evidence="3">CECT 5114</strain>
    </source>
</reference>
<protein>
    <recommendedName>
        <fullName evidence="4">Beta-barrel assembly machine subunit BamF</fullName>
    </recommendedName>
</protein>
<evidence type="ECO:0000256" key="1">
    <source>
        <dbReference type="SAM" id="MobiDB-lite"/>
    </source>
</evidence>
<dbReference type="Pfam" id="PF11233">
    <property type="entry name" value="DUF3035"/>
    <property type="match status" value="1"/>
</dbReference>
<dbReference type="InterPro" id="IPR021395">
    <property type="entry name" value="DUF3035"/>
</dbReference>
<evidence type="ECO:0000313" key="3">
    <source>
        <dbReference type="Proteomes" id="UP000051184"/>
    </source>
</evidence>
<dbReference type="Proteomes" id="UP000051184">
    <property type="component" value="Unassembled WGS sequence"/>
</dbReference>
<feature type="compositionally biased region" description="Polar residues" evidence="1">
    <location>
        <begin position="44"/>
        <end position="68"/>
    </location>
</feature>
<dbReference type="RefSeq" id="WP_058313377.1">
    <property type="nucleotide sequence ID" value="NZ_CYTO01000008.1"/>
</dbReference>
<keyword evidence="3" id="KW-1185">Reference proteome</keyword>